<reference evidence="6" key="1">
    <citation type="journal article" date="2016" name="Genome Announc.">
        <title>Complete genome sequence of Alkaliphilus metalliredigens strain QYMF, an alkaliphilic and metal-reducing bacterium isolated from borax-contaminated leachate ponds.</title>
        <authorList>
            <person name="Hwang C."/>
            <person name="Copeland A."/>
            <person name="Lucas S."/>
            <person name="Lapidus A."/>
            <person name="Barry K."/>
            <person name="Detter J.C."/>
            <person name="Glavina Del Rio T."/>
            <person name="Hammon N."/>
            <person name="Israni S."/>
            <person name="Dalin E."/>
            <person name="Tice H."/>
            <person name="Pitluck S."/>
            <person name="Chertkov O."/>
            <person name="Brettin T."/>
            <person name="Bruce D."/>
            <person name="Han C."/>
            <person name="Schmutz J."/>
            <person name="Larimer F."/>
            <person name="Land M.L."/>
            <person name="Hauser L."/>
            <person name="Kyrpides N."/>
            <person name="Mikhailova N."/>
            <person name="Ye Q."/>
            <person name="Zhou J."/>
            <person name="Richardson P."/>
            <person name="Fields M.W."/>
        </authorList>
    </citation>
    <scope>NUCLEOTIDE SEQUENCE [LARGE SCALE GENOMIC DNA]</scope>
    <source>
        <strain evidence="6">QYMF</strain>
    </source>
</reference>
<keyword evidence="2" id="KW-0479">Metal-binding</keyword>
<dbReference type="Proteomes" id="UP000001572">
    <property type="component" value="Chromosome"/>
</dbReference>
<keyword evidence="6" id="KW-1185">Reference proteome</keyword>
<dbReference type="InterPro" id="IPR012827">
    <property type="entry name" value="Hemerythrin_metal-bd"/>
</dbReference>
<comment type="similarity">
    <text evidence="1">Belongs to the hemerythrin family.</text>
</comment>
<evidence type="ECO:0000256" key="1">
    <source>
        <dbReference type="ARBA" id="ARBA00010587"/>
    </source>
</evidence>
<dbReference type="InterPro" id="IPR050669">
    <property type="entry name" value="Hemerythrin"/>
</dbReference>
<evidence type="ECO:0000259" key="4">
    <source>
        <dbReference type="Pfam" id="PF01814"/>
    </source>
</evidence>
<name>A6TX13_ALKMQ</name>
<dbReference type="CDD" id="cd12107">
    <property type="entry name" value="Hemerythrin"/>
    <property type="match status" value="1"/>
</dbReference>
<dbReference type="SUPFAM" id="SSF47188">
    <property type="entry name" value="Hemerythrin-like"/>
    <property type="match status" value="1"/>
</dbReference>
<dbReference type="AlphaFoldDB" id="A6TX13"/>
<evidence type="ECO:0000256" key="3">
    <source>
        <dbReference type="ARBA" id="ARBA00023004"/>
    </source>
</evidence>
<dbReference type="InterPro" id="IPR012312">
    <property type="entry name" value="Hemerythrin-like"/>
</dbReference>
<dbReference type="STRING" id="293826.Amet_4661"/>
<protein>
    <submittedName>
        <fullName evidence="5">Hemerythrin-like metal-binding protein</fullName>
    </submittedName>
</protein>
<dbReference type="KEGG" id="amt:Amet_4661"/>
<dbReference type="Pfam" id="PF01814">
    <property type="entry name" value="Hemerythrin"/>
    <property type="match status" value="1"/>
</dbReference>
<dbReference type="NCBIfam" id="TIGR02481">
    <property type="entry name" value="hemeryth_dom"/>
    <property type="match status" value="1"/>
</dbReference>
<dbReference type="PANTHER" id="PTHR37164">
    <property type="entry name" value="BACTERIOHEMERYTHRIN"/>
    <property type="match status" value="1"/>
</dbReference>
<accession>A6TX13</accession>
<dbReference type="InterPro" id="IPR016131">
    <property type="entry name" value="Haemerythrin_Fe_BS"/>
</dbReference>
<dbReference type="PROSITE" id="PS00550">
    <property type="entry name" value="HEMERYTHRINS"/>
    <property type="match status" value="1"/>
</dbReference>
<dbReference type="InterPro" id="IPR035938">
    <property type="entry name" value="Hemerythrin-like_sf"/>
</dbReference>
<dbReference type="EMBL" id="CP000724">
    <property type="protein sequence ID" value="ABR50731.1"/>
    <property type="molecule type" value="Genomic_DNA"/>
</dbReference>
<dbReference type="HOGENOM" id="CLU_086902_2_0_9"/>
<organism evidence="5 6">
    <name type="scientific">Alkaliphilus metalliredigens (strain QYMF)</name>
    <dbReference type="NCBI Taxonomy" id="293826"/>
    <lineage>
        <taxon>Bacteria</taxon>
        <taxon>Bacillati</taxon>
        <taxon>Bacillota</taxon>
        <taxon>Clostridia</taxon>
        <taxon>Peptostreptococcales</taxon>
        <taxon>Natronincolaceae</taxon>
        <taxon>Alkaliphilus</taxon>
    </lineage>
</organism>
<dbReference type="PANTHER" id="PTHR37164:SF1">
    <property type="entry name" value="BACTERIOHEMERYTHRIN"/>
    <property type="match status" value="1"/>
</dbReference>
<keyword evidence="3" id="KW-0408">Iron</keyword>
<gene>
    <name evidence="5" type="ordered locus">Amet_4661</name>
</gene>
<evidence type="ECO:0000256" key="2">
    <source>
        <dbReference type="ARBA" id="ARBA00022723"/>
    </source>
</evidence>
<proteinExistence type="inferred from homology"/>
<sequence>MFKWKESFNCEVGSVDQQHQKLFQIGMQLHEIVKAKDQLDHYDEMMEVLQELKHYTIDHFQYEEALMEKHHYPGIADHKEAHQAFINKVIEIENQDIDEKQKKIGMDIIIFIANWIESHIMKVDMEYKEFFQEKGSL</sequence>
<dbReference type="Gene3D" id="1.20.120.50">
    <property type="entry name" value="Hemerythrin-like"/>
    <property type="match status" value="1"/>
</dbReference>
<dbReference type="OrthoDB" id="9797092at2"/>
<evidence type="ECO:0000313" key="5">
    <source>
        <dbReference type="EMBL" id="ABR50731.1"/>
    </source>
</evidence>
<dbReference type="RefSeq" id="WP_012065619.1">
    <property type="nucleotide sequence ID" value="NC_009633.1"/>
</dbReference>
<feature type="domain" description="Hemerythrin-like" evidence="4">
    <location>
        <begin position="15"/>
        <end position="128"/>
    </location>
</feature>
<dbReference type="GO" id="GO:0046872">
    <property type="term" value="F:metal ion binding"/>
    <property type="evidence" value="ECO:0007669"/>
    <property type="project" value="UniProtKB-KW"/>
</dbReference>
<evidence type="ECO:0000313" key="6">
    <source>
        <dbReference type="Proteomes" id="UP000001572"/>
    </source>
</evidence>
<dbReference type="NCBIfam" id="NF033749">
    <property type="entry name" value="bact_hemeryth"/>
    <property type="match status" value="1"/>
</dbReference>
<dbReference type="eggNOG" id="COG2703">
    <property type="taxonomic scope" value="Bacteria"/>
</dbReference>